<dbReference type="Pfam" id="PF00005">
    <property type="entry name" value="ABC_tran"/>
    <property type="match status" value="1"/>
</dbReference>
<gene>
    <name evidence="11" type="ORF">GCM10020369_79920</name>
</gene>
<comment type="caution">
    <text evidence="11">The sequence shown here is derived from an EMBL/GenBank/DDBJ whole genome shotgun (WGS) entry which is preliminary data.</text>
</comment>
<feature type="transmembrane region" description="Helical" evidence="8">
    <location>
        <begin position="79"/>
        <end position="104"/>
    </location>
</feature>
<feature type="transmembrane region" description="Helical" evidence="8">
    <location>
        <begin position="312"/>
        <end position="333"/>
    </location>
</feature>
<keyword evidence="6 8" id="KW-0472">Membrane</keyword>
<dbReference type="SMART" id="SM00382">
    <property type="entry name" value="AAA"/>
    <property type="match status" value="1"/>
</dbReference>
<evidence type="ECO:0000256" key="8">
    <source>
        <dbReference type="SAM" id="Phobius"/>
    </source>
</evidence>
<dbReference type="Pfam" id="PF00664">
    <property type="entry name" value="ABC_membrane"/>
    <property type="match status" value="1"/>
</dbReference>
<accession>A0ABP6TCL8</accession>
<feature type="compositionally biased region" description="Basic and acidic residues" evidence="7">
    <location>
        <begin position="7"/>
        <end position="22"/>
    </location>
</feature>
<dbReference type="Proteomes" id="UP001501676">
    <property type="component" value="Unassembled WGS sequence"/>
</dbReference>
<dbReference type="Gene3D" id="1.20.1560.10">
    <property type="entry name" value="ABC transporter type 1, transmembrane domain"/>
    <property type="match status" value="1"/>
</dbReference>
<dbReference type="RefSeq" id="WP_345733546.1">
    <property type="nucleotide sequence ID" value="NZ_BAAAYN010000074.1"/>
</dbReference>
<dbReference type="SUPFAM" id="SSF90123">
    <property type="entry name" value="ABC transporter transmembrane region"/>
    <property type="match status" value="1"/>
</dbReference>
<evidence type="ECO:0000313" key="12">
    <source>
        <dbReference type="Proteomes" id="UP001501676"/>
    </source>
</evidence>
<feature type="transmembrane region" description="Helical" evidence="8">
    <location>
        <begin position="270"/>
        <end position="292"/>
    </location>
</feature>
<feature type="region of interest" description="Disordered" evidence="7">
    <location>
        <begin position="1"/>
        <end position="22"/>
    </location>
</feature>
<comment type="subcellular location">
    <subcellularLocation>
        <location evidence="1">Cell membrane</location>
        <topology evidence="1">Multi-pass membrane protein</topology>
    </subcellularLocation>
</comment>
<dbReference type="PROSITE" id="PS00211">
    <property type="entry name" value="ABC_TRANSPORTER_1"/>
    <property type="match status" value="1"/>
</dbReference>
<dbReference type="GO" id="GO:0005524">
    <property type="term" value="F:ATP binding"/>
    <property type="evidence" value="ECO:0007669"/>
    <property type="project" value="UniProtKB-KW"/>
</dbReference>
<evidence type="ECO:0000256" key="4">
    <source>
        <dbReference type="ARBA" id="ARBA00022840"/>
    </source>
</evidence>
<dbReference type="InterPro" id="IPR003439">
    <property type="entry name" value="ABC_transporter-like_ATP-bd"/>
</dbReference>
<keyword evidence="12" id="KW-1185">Reference proteome</keyword>
<keyword evidence="4 11" id="KW-0067">ATP-binding</keyword>
<dbReference type="PANTHER" id="PTHR43394:SF7">
    <property type="entry name" value="ABC TRANSPORTER B FAMILY MEMBER 28"/>
    <property type="match status" value="1"/>
</dbReference>
<evidence type="ECO:0000256" key="2">
    <source>
        <dbReference type="ARBA" id="ARBA00022692"/>
    </source>
</evidence>
<dbReference type="InterPro" id="IPR039421">
    <property type="entry name" value="Type_1_exporter"/>
</dbReference>
<evidence type="ECO:0000256" key="7">
    <source>
        <dbReference type="SAM" id="MobiDB-lite"/>
    </source>
</evidence>
<dbReference type="InterPro" id="IPR027417">
    <property type="entry name" value="P-loop_NTPase"/>
</dbReference>
<evidence type="ECO:0000256" key="5">
    <source>
        <dbReference type="ARBA" id="ARBA00022989"/>
    </source>
</evidence>
<feature type="transmembrane region" description="Helical" evidence="8">
    <location>
        <begin position="41"/>
        <end position="64"/>
    </location>
</feature>
<dbReference type="InterPro" id="IPR003593">
    <property type="entry name" value="AAA+_ATPase"/>
</dbReference>
<name>A0ABP6TCL8_9ACTN</name>
<sequence length="598" mass="64159">METPPTDGRRGGPRKLSEAEKAQARNVSLRRIARLFTAHRWQLAVVTAIIVASSIVSLASPFLLREIIDVALPEQDLRLLVWLVIGMVAVAAVTSAFGVVQTWISTTVGQQVMHRLRTDVFAHLQRQSIGFFTRTRTGEVQSRITNDIGGMQTVVTSTATSIASNLTTVIATAAAMAALSWRLSLVSLVVLPPAIYLTRRVAKMRRVITAQRQRELADLNVTIDEGLSVSGAQLSKTMGTGGVLVERFTASSSRLIDLELRSELAGRWRMATMSIIFAAIPAVIYLSAGLPGTTGTLSIGTLVAFTGLQSTLFRPLTALLNTGVSIAASLALFARIFEYLDLPVEVDDPVSPVSLGHVRGDLRFEDVTFTYPGNDVAAVAGVSLDVPAGTTLAMVGATGSGKSTIAALIARLYDPTGGRVTLDGVDLRDLRLTDLSSIVGVVSQETYLLHTTVRENLRYAKPDATDAEIEDAARAAQIHDLISALPDGYDTMVGSRGYRFSGGEKQRIAIARTLLRDPRVLVLDEATSALDNTTERAVQKAFDALAEGRTTVTIAHRLSTVRNADRIAVLDHGRIVEAGSHDELLAREGRYATLALAA</sequence>
<dbReference type="EMBL" id="BAAAYN010000074">
    <property type="protein sequence ID" value="GAA3397961.1"/>
    <property type="molecule type" value="Genomic_DNA"/>
</dbReference>
<protein>
    <submittedName>
        <fullName evidence="11">ABC transporter ATP-binding protein</fullName>
    </submittedName>
</protein>
<dbReference type="PROSITE" id="PS50929">
    <property type="entry name" value="ABC_TM1F"/>
    <property type="match status" value="1"/>
</dbReference>
<dbReference type="Gene3D" id="3.40.50.300">
    <property type="entry name" value="P-loop containing nucleotide triphosphate hydrolases"/>
    <property type="match status" value="1"/>
</dbReference>
<keyword evidence="2 8" id="KW-0812">Transmembrane</keyword>
<evidence type="ECO:0000256" key="1">
    <source>
        <dbReference type="ARBA" id="ARBA00004651"/>
    </source>
</evidence>
<evidence type="ECO:0000313" key="11">
    <source>
        <dbReference type="EMBL" id="GAA3397961.1"/>
    </source>
</evidence>
<dbReference type="InterPro" id="IPR036640">
    <property type="entry name" value="ABC1_TM_sf"/>
</dbReference>
<dbReference type="InterPro" id="IPR011527">
    <property type="entry name" value="ABC1_TM_dom"/>
</dbReference>
<feature type="domain" description="ABC transporter" evidence="9">
    <location>
        <begin position="362"/>
        <end position="597"/>
    </location>
</feature>
<evidence type="ECO:0000259" key="10">
    <source>
        <dbReference type="PROSITE" id="PS50929"/>
    </source>
</evidence>
<feature type="transmembrane region" description="Helical" evidence="8">
    <location>
        <begin position="169"/>
        <end position="197"/>
    </location>
</feature>
<dbReference type="InterPro" id="IPR017871">
    <property type="entry name" value="ABC_transporter-like_CS"/>
</dbReference>
<dbReference type="SUPFAM" id="SSF52540">
    <property type="entry name" value="P-loop containing nucleoside triphosphate hydrolases"/>
    <property type="match status" value="1"/>
</dbReference>
<keyword evidence="5 8" id="KW-1133">Transmembrane helix</keyword>
<organism evidence="11 12">
    <name type="scientific">Cryptosporangium minutisporangium</name>
    <dbReference type="NCBI Taxonomy" id="113569"/>
    <lineage>
        <taxon>Bacteria</taxon>
        <taxon>Bacillati</taxon>
        <taxon>Actinomycetota</taxon>
        <taxon>Actinomycetes</taxon>
        <taxon>Cryptosporangiales</taxon>
        <taxon>Cryptosporangiaceae</taxon>
        <taxon>Cryptosporangium</taxon>
    </lineage>
</organism>
<keyword evidence="3" id="KW-0547">Nucleotide-binding</keyword>
<feature type="domain" description="ABC transmembrane type-1" evidence="10">
    <location>
        <begin position="44"/>
        <end position="328"/>
    </location>
</feature>
<dbReference type="CDD" id="cd18550">
    <property type="entry name" value="ABC_6TM_exporter_like"/>
    <property type="match status" value="1"/>
</dbReference>
<evidence type="ECO:0000259" key="9">
    <source>
        <dbReference type="PROSITE" id="PS50893"/>
    </source>
</evidence>
<dbReference type="PROSITE" id="PS50893">
    <property type="entry name" value="ABC_TRANSPORTER_2"/>
    <property type="match status" value="1"/>
</dbReference>
<evidence type="ECO:0000256" key="3">
    <source>
        <dbReference type="ARBA" id="ARBA00022741"/>
    </source>
</evidence>
<evidence type="ECO:0000256" key="6">
    <source>
        <dbReference type="ARBA" id="ARBA00023136"/>
    </source>
</evidence>
<reference evidence="12" key="1">
    <citation type="journal article" date="2019" name="Int. J. Syst. Evol. Microbiol.">
        <title>The Global Catalogue of Microorganisms (GCM) 10K type strain sequencing project: providing services to taxonomists for standard genome sequencing and annotation.</title>
        <authorList>
            <consortium name="The Broad Institute Genomics Platform"/>
            <consortium name="The Broad Institute Genome Sequencing Center for Infectious Disease"/>
            <person name="Wu L."/>
            <person name="Ma J."/>
        </authorList>
    </citation>
    <scope>NUCLEOTIDE SEQUENCE [LARGE SCALE GENOMIC DNA]</scope>
    <source>
        <strain evidence="12">JCM 9458</strain>
    </source>
</reference>
<dbReference type="PANTHER" id="PTHR43394">
    <property type="entry name" value="ATP-DEPENDENT PERMEASE MDL1, MITOCHONDRIAL"/>
    <property type="match status" value="1"/>
</dbReference>
<proteinExistence type="predicted"/>